<feature type="compositionally biased region" description="Polar residues" evidence="1">
    <location>
        <begin position="49"/>
        <end position="60"/>
    </location>
</feature>
<sequence length="60" mass="5866">PPAGLAAAADELSPTSYPGPKAKPSFFRGGGGEDQGDNGDAGGEDIASSLITFESDQAGI</sequence>
<evidence type="ECO:0000256" key="1">
    <source>
        <dbReference type="SAM" id="MobiDB-lite"/>
    </source>
</evidence>
<dbReference type="AlphaFoldDB" id="A0A699VXH0"/>
<organism evidence="2">
    <name type="scientific">Tanacetum cinerariifolium</name>
    <name type="common">Dalmatian daisy</name>
    <name type="synonym">Chrysanthemum cinerariifolium</name>
    <dbReference type="NCBI Taxonomy" id="118510"/>
    <lineage>
        <taxon>Eukaryota</taxon>
        <taxon>Viridiplantae</taxon>
        <taxon>Streptophyta</taxon>
        <taxon>Embryophyta</taxon>
        <taxon>Tracheophyta</taxon>
        <taxon>Spermatophyta</taxon>
        <taxon>Magnoliopsida</taxon>
        <taxon>eudicotyledons</taxon>
        <taxon>Gunneridae</taxon>
        <taxon>Pentapetalae</taxon>
        <taxon>asterids</taxon>
        <taxon>campanulids</taxon>
        <taxon>Asterales</taxon>
        <taxon>Asteraceae</taxon>
        <taxon>Asteroideae</taxon>
        <taxon>Anthemideae</taxon>
        <taxon>Anthemidinae</taxon>
        <taxon>Tanacetum</taxon>
    </lineage>
</organism>
<evidence type="ECO:0000313" key="2">
    <source>
        <dbReference type="EMBL" id="GFD40252.1"/>
    </source>
</evidence>
<dbReference type="EMBL" id="BKCJ011530824">
    <property type="protein sequence ID" value="GFD40252.1"/>
    <property type="molecule type" value="Genomic_DNA"/>
</dbReference>
<name>A0A699VXH0_TANCI</name>
<comment type="caution">
    <text evidence="2">The sequence shown here is derived from an EMBL/GenBank/DDBJ whole genome shotgun (WGS) entry which is preliminary data.</text>
</comment>
<reference evidence="2" key="1">
    <citation type="journal article" date="2019" name="Sci. Rep.">
        <title>Draft genome of Tanacetum cinerariifolium, the natural source of mosquito coil.</title>
        <authorList>
            <person name="Yamashiro T."/>
            <person name="Shiraishi A."/>
            <person name="Satake H."/>
            <person name="Nakayama K."/>
        </authorList>
    </citation>
    <scope>NUCLEOTIDE SEQUENCE</scope>
</reference>
<feature type="region of interest" description="Disordered" evidence="1">
    <location>
        <begin position="1"/>
        <end position="60"/>
    </location>
</feature>
<gene>
    <name evidence="2" type="ORF">Tci_912221</name>
</gene>
<feature type="non-terminal residue" evidence="2">
    <location>
        <position position="60"/>
    </location>
</feature>
<feature type="non-terminal residue" evidence="2">
    <location>
        <position position="1"/>
    </location>
</feature>
<protein>
    <submittedName>
        <fullName evidence="2">Uncharacterized protein</fullName>
    </submittedName>
</protein>
<proteinExistence type="predicted"/>
<accession>A0A699VXH0</accession>